<name>A0A5B0QC65_PUCGR</name>
<evidence type="ECO:0000313" key="2">
    <source>
        <dbReference type="Proteomes" id="UP000324748"/>
    </source>
</evidence>
<sequence length="531" mass="59147">MGCTDQMECSGVDTPIRKSWRDDVSLRRNQQYQSNPQETIAITTTMADEIYIPGLTNPSLFQELPSLNGFQRLVPQDLAHQIYKEQLDQHSRSSSSSSSAAQLAESCSWRALAMLSRQQIIGLDPSHTGSILQAWSYRFLALYQLRQPRLIAREMLGLFSTIGQTLPLTEILLDLSPATLASSAQNTALPNPKKALPDIIPFSILVLRARLPVLLATHQHLPVIKTSDGLFELLEGCKRMIDYYDHYSQDSEEKRSQKELWRMRIKEIMGLLASLFAGHGFQPDGISDGTRGGGRVYVPDRLISLGLVRSLAKEDEGEVGGEAQKWVEMETKLWLELGALDRADKLLEKLEPTHPLSLVRAIFAGQFVDVPARFLPLAQASLANEDPPDFNLLNNLAIALLYSGNLSQGFSIMQALMEKLTPISGVPAIDDDSEGAKEAVHQRPQSRDQWLRANGPMNGMILNYATWIELASGSDSERIKRDFLIRLLQSSPSSSEATKNQSQIEFPIHRIADLVSLSCFKFPASYFQSTP</sequence>
<evidence type="ECO:0000313" key="1">
    <source>
        <dbReference type="EMBL" id="KAA1110672.1"/>
    </source>
</evidence>
<dbReference type="OrthoDB" id="428342at2759"/>
<dbReference type="PANTHER" id="PTHR21581:SF6">
    <property type="entry name" value="TRAFFICKING PROTEIN PARTICLE COMPLEX SUBUNIT 12"/>
    <property type="match status" value="1"/>
</dbReference>
<dbReference type="PANTHER" id="PTHR21581">
    <property type="entry name" value="D-ALANYL-D-ALANINE CARBOXYPEPTIDASE"/>
    <property type="match status" value="1"/>
</dbReference>
<proteinExistence type="predicted"/>
<dbReference type="AlphaFoldDB" id="A0A5B0QC65"/>
<dbReference type="EMBL" id="VSWC01000027">
    <property type="protein sequence ID" value="KAA1110672.1"/>
    <property type="molecule type" value="Genomic_DNA"/>
</dbReference>
<protein>
    <submittedName>
        <fullName evidence="1">Uncharacterized protein</fullName>
    </submittedName>
</protein>
<dbReference type="GO" id="GO:0030008">
    <property type="term" value="C:TRAPP complex"/>
    <property type="evidence" value="ECO:0007669"/>
    <property type="project" value="TreeGrafter"/>
</dbReference>
<accession>A0A5B0QC65</accession>
<dbReference type="Proteomes" id="UP000324748">
    <property type="component" value="Unassembled WGS sequence"/>
</dbReference>
<keyword evidence="2" id="KW-1185">Reference proteome</keyword>
<gene>
    <name evidence="1" type="ORF">PGT21_029189</name>
</gene>
<comment type="caution">
    <text evidence="1">The sequence shown here is derived from an EMBL/GenBank/DDBJ whole genome shotgun (WGS) entry which is preliminary data.</text>
</comment>
<dbReference type="GO" id="GO:0005794">
    <property type="term" value="C:Golgi apparatus"/>
    <property type="evidence" value="ECO:0007669"/>
    <property type="project" value="TreeGrafter"/>
</dbReference>
<organism evidence="1 2">
    <name type="scientific">Puccinia graminis f. sp. tritici</name>
    <dbReference type="NCBI Taxonomy" id="56615"/>
    <lineage>
        <taxon>Eukaryota</taxon>
        <taxon>Fungi</taxon>
        <taxon>Dikarya</taxon>
        <taxon>Basidiomycota</taxon>
        <taxon>Pucciniomycotina</taxon>
        <taxon>Pucciniomycetes</taxon>
        <taxon>Pucciniales</taxon>
        <taxon>Pucciniaceae</taxon>
        <taxon>Puccinia</taxon>
    </lineage>
</organism>
<reference evidence="1 2" key="1">
    <citation type="submission" date="2019-05" db="EMBL/GenBank/DDBJ databases">
        <title>Emergence of the Ug99 lineage of the wheat stem rust pathogen through somatic hybridization.</title>
        <authorList>
            <person name="Li F."/>
            <person name="Upadhyaya N.M."/>
            <person name="Sperschneider J."/>
            <person name="Matny O."/>
            <person name="Nguyen-Phuc H."/>
            <person name="Mago R."/>
            <person name="Raley C."/>
            <person name="Miller M.E."/>
            <person name="Silverstein K.A.T."/>
            <person name="Henningsen E."/>
            <person name="Hirsch C.D."/>
            <person name="Visser B."/>
            <person name="Pretorius Z.A."/>
            <person name="Steffenson B.J."/>
            <person name="Schwessinger B."/>
            <person name="Dodds P.N."/>
            <person name="Figueroa M."/>
        </authorList>
    </citation>
    <scope>NUCLEOTIDE SEQUENCE [LARGE SCALE GENOMIC DNA]</scope>
    <source>
        <strain evidence="1">21-0</strain>
    </source>
</reference>